<evidence type="ECO:0000313" key="2">
    <source>
        <dbReference type="EMBL" id="KAH3719030.1"/>
    </source>
</evidence>
<organism evidence="2 3">
    <name type="scientific">Dreissena polymorpha</name>
    <name type="common">Zebra mussel</name>
    <name type="synonym">Mytilus polymorpha</name>
    <dbReference type="NCBI Taxonomy" id="45954"/>
    <lineage>
        <taxon>Eukaryota</taxon>
        <taxon>Metazoa</taxon>
        <taxon>Spiralia</taxon>
        <taxon>Lophotrochozoa</taxon>
        <taxon>Mollusca</taxon>
        <taxon>Bivalvia</taxon>
        <taxon>Autobranchia</taxon>
        <taxon>Heteroconchia</taxon>
        <taxon>Euheterodonta</taxon>
        <taxon>Imparidentia</taxon>
        <taxon>Neoheterodontei</taxon>
        <taxon>Myida</taxon>
        <taxon>Dreissenoidea</taxon>
        <taxon>Dreissenidae</taxon>
        <taxon>Dreissena</taxon>
    </lineage>
</organism>
<feature type="region of interest" description="Disordered" evidence="1">
    <location>
        <begin position="1"/>
        <end position="57"/>
    </location>
</feature>
<protein>
    <submittedName>
        <fullName evidence="2">Uncharacterized protein</fullName>
    </submittedName>
</protein>
<name>A0A9D4HH99_DREPO</name>
<feature type="region of interest" description="Disordered" evidence="1">
    <location>
        <begin position="163"/>
        <end position="210"/>
    </location>
</feature>
<dbReference type="Proteomes" id="UP000828390">
    <property type="component" value="Unassembled WGS sequence"/>
</dbReference>
<feature type="compositionally biased region" description="Low complexity" evidence="1">
    <location>
        <begin position="39"/>
        <end position="52"/>
    </location>
</feature>
<proteinExistence type="predicted"/>
<accession>A0A9D4HH99</accession>
<keyword evidence="3" id="KW-1185">Reference proteome</keyword>
<dbReference type="EMBL" id="JAIWYP010000013">
    <property type="protein sequence ID" value="KAH3719030.1"/>
    <property type="molecule type" value="Genomic_DNA"/>
</dbReference>
<reference evidence="2" key="1">
    <citation type="journal article" date="2019" name="bioRxiv">
        <title>The Genome of the Zebra Mussel, Dreissena polymorpha: A Resource for Invasive Species Research.</title>
        <authorList>
            <person name="McCartney M.A."/>
            <person name="Auch B."/>
            <person name="Kono T."/>
            <person name="Mallez S."/>
            <person name="Zhang Y."/>
            <person name="Obille A."/>
            <person name="Becker A."/>
            <person name="Abrahante J.E."/>
            <person name="Garbe J."/>
            <person name="Badalamenti J.P."/>
            <person name="Herman A."/>
            <person name="Mangelson H."/>
            <person name="Liachko I."/>
            <person name="Sullivan S."/>
            <person name="Sone E.D."/>
            <person name="Koren S."/>
            <person name="Silverstein K.A.T."/>
            <person name="Beckman K.B."/>
            <person name="Gohl D.M."/>
        </authorList>
    </citation>
    <scope>NUCLEOTIDE SEQUENCE</scope>
    <source>
        <strain evidence="2">Duluth1</strain>
        <tissue evidence="2">Whole animal</tissue>
    </source>
</reference>
<feature type="compositionally biased region" description="Polar residues" evidence="1">
    <location>
        <begin position="187"/>
        <end position="200"/>
    </location>
</feature>
<comment type="caution">
    <text evidence="2">The sequence shown here is derived from an EMBL/GenBank/DDBJ whole genome shotgun (WGS) entry which is preliminary data.</text>
</comment>
<sequence length="241" mass="27081">MSTKGKQDKKRKKEINSRGSISELETDSIAPELSKKQSSSESAASIGISSGEENTHKSEIADIKKQLKDKIENSKLTNIVSNVDKPINKMNNKVKDIIGRDNERLKNLVNDLLDKLKESLLTSCTKQIKILEARLSEKEIENDTLKKDVKNLKSQVNIHSEENTKLKTELANQENNRRRSENDSNQYSRSNNIILSGTEHSSTKIDPKGMPLFESAEEATKISIAKITSITKESQPSYGRR</sequence>
<evidence type="ECO:0000256" key="1">
    <source>
        <dbReference type="SAM" id="MobiDB-lite"/>
    </source>
</evidence>
<dbReference type="AlphaFoldDB" id="A0A9D4HH99"/>
<reference evidence="2" key="2">
    <citation type="submission" date="2020-11" db="EMBL/GenBank/DDBJ databases">
        <authorList>
            <person name="McCartney M.A."/>
            <person name="Auch B."/>
            <person name="Kono T."/>
            <person name="Mallez S."/>
            <person name="Becker A."/>
            <person name="Gohl D.M."/>
            <person name="Silverstein K.A.T."/>
            <person name="Koren S."/>
            <person name="Bechman K.B."/>
            <person name="Herman A."/>
            <person name="Abrahante J.E."/>
            <person name="Garbe J."/>
        </authorList>
    </citation>
    <scope>NUCLEOTIDE SEQUENCE</scope>
    <source>
        <strain evidence="2">Duluth1</strain>
        <tissue evidence="2">Whole animal</tissue>
    </source>
</reference>
<gene>
    <name evidence="2" type="ORF">DPMN_061858</name>
</gene>
<evidence type="ECO:0000313" key="3">
    <source>
        <dbReference type="Proteomes" id="UP000828390"/>
    </source>
</evidence>